<evidence type="ECO:0000256" key="8">
    <source>
        <dbReference type="ARBA" id="ARBA00023136"/>
    </source>
</evidence>
<evidence type="ECO:0000256" key="1">
    <source>
        <dbReference type="ARBA" id="ARBA00004651"/>
    </source>
</evidence>
<dbReference type="InterPro" id="IPR022646">
    <property type="entry name" value="SecD/SecF_CS"/>
</dbReference>
<sequence length="850" mass="93351">MPKRNFWKVLLSIAVVVFFAYSMFPLKDREFVDFVKVEAQAKQSEFDALLKEAVARRDAHQAPSAFIALKQLAAERKIDLTESHFPKLNLGDVKNIEKKNAILLDHLLKESKARLQLGLDLKGGVAFTLEIAPSALENMRSDERKEKLTKAIDIIGSRINAFGVTEPIIRPVGDSRLEVQLPGVNTKDNPDVIDSLQKPALLQFRIVHPTLTPAMTGGQTPVGFERMTLEEDSRSGTHVEEIYIKRVPEADGKIMKQAFARPDQYGKPEIILQFTDEGRSRFAQVTRSIVENAQSNNLPYGRLAIVLDGKLYSAPTVREEINSPTAQITGSFTDREAQNLANVLNNPLDVPMVVMEQYEVGPSLAQDAVDSGVRASIIGTALVAAFMVTFYTTGGFVAVCTLAINVIIIFGFMARLGATLTLPGLAGIVLTIGMAVDANILIYERMREELAEGKSLASANQNGFMKALWTILDAHFVQLIVCAIMIFLGTGPIKGFGVTLCIGVISTLFSVLVVAHLTLEWMFTSGLVKKFTMRRMLKNLHVDWVRFGKPAFIASWIVVFAGLAVVIYKGNNIYGIDFRGGDAITLQYKEQIDTGKIREVAAAGNLGEVVPAYISAIGGSQEMLRIETETGKSDALFAALQKAFPQAGFVNLGTSVIGKTIGDEILYNALVAVLASMGVILLYIAFRFEFGFGIGAMFSSFHDILMAIGLFVLTGHHFSAPMVAAILAIAGYSINETVVVFDRIREELRLNPNTSLRDVVNNAISKVFARTIMTATTTFLASASLWIWGTGVLKDIAFTFTMGVLTSTFSAIFIASQVFYWWHKGDRKRVEKHQDVRPTYEWQGASKASE</sequence>
<dbReference type="GO" id="GO:0006605">
    <property type="term" value="P:protein targeting"/>
    <property type="evidence" value="ECO:0007669"/>
    <property type="project" value="UniProtKB-UniRule"/>
</dbReference>
<comment type="caution">
    <text evidence="14">The sequence shown here is derived from an EMBL/GenBank/DDBJ whole genome shotgun (WGS) entry which is preliminary data.</text>
</comment>
<evidence type="ECO:0000259" key="11">
    <source>
        <dbReference type="Pfam" id="PF02355"/>
    </source>
</evidence>
<dbReference type="RefSeq" id="WP_068769967.1">
    <property type="nucleotide sequence ID" value="NZ_CP109796.1"/>
</dbReference>
<dbReference type="NCBIfam" id="TIGR00916">
    <property type="entry name" value="2A0604s01"/>
    <property type="match status" value="2"/>
</dbReference>
<keyword evidence="2 9" id="KW-0813">Transport</keyword>
<gene>
    <name evidence="10" type="primary">secF</name>
    <name evidence="9" type="synonym">secD</name>
    <name evidence="14" type="ORF">AW736_08935</name>
</gene>
<evidence type="ECO:0000256" key="4">
    <source>
        <dbReference type="ARBA" id="ARBA00022692"/>
    </source>
</evidence>
<dbReference type="HAMAP" id="MF_01463_B">
    <property type="entry name" value="SecD_B"/>
    <property type="match status" value="1"/>
</dbReference>
<keyword evidence="3 9" id="KW-1003">Cell membrane</keyword>
<keyword evidence="7 9" id="KW-0811">Translocation</keyword>
<comment type="subcellular location">
    <subcellularLocation>
        <location evidence="1 9">Cell membrane</location>
        <topology evidence="1 9">Multi-pass membrane protein</topology>
    </subcellularLocation>
</comment>
<evidence type="ECO:0000256" key="2">
    <source>
        <dbReference type="ARBA" id="ARBA00022448"/>
    </source>
</evidence>
<comment type="function">
    <text evidence="9">Part of the Sec protein translocase complex. Interacts with the SecYEG preprotein conducting channel. SecDF uses the proton motive force (PMF) to complete protein translocation after the ATP-dependent function of SecA.</text>
</comment>
<feature type="transmembrane region" description="Helical" evidence="9">
    <location>
        <begin position="6"/>
        <end position="24"/>
    </location>
</feature>
<comment type="subunit">
    <text evidence="9">Forms a complex with SecF. Part of the essential Sec protein translocation apparatus which comprises SecA, SecYEG and auxiliary proteins SecDF. Other proteins may also be involved.</text>
</comment>
<feature type="transmembrane region" description="Helical" evidence="9">
    <location>
        <begin position="767"/>
        <end position="788"/>
    </location>
</feature>
<keyword evidence="6 9" id="KW-1133">Transmembrane helix</keyword>
<dbReference type="InterPro" id="IPR005791">
    <property type="entry name" value="SecD"/>
</dbReference>
<dbReference type="Pfam" id="PF22599">
    <property type="entry name" value="SecDF_P1_head"/>
    <property type="match status" value="1"/>
</dbReference>
<dbReference type="EMBL" id="LRRQ01000112">
    <property type="protein sequence ID" value="OAM88985.1"/>
    <property type="molecule type" value="Genomic_DNA"/>
</dbReference>
<dbReference type="STRING" id="1184151.AW736_08935"/>
<feature type="domain" description="Protein export membrane protein SecD/SecF C-terminal" evidence="11">
    <location>
        <begin position="652"/>
        <end position="824"/>
    </location>
</feature>
<feature type="transmembrane region" description="Helical" evidence="9">
    <location>
        <begin position="420"/>
        <end position="443"/>
    </location>
</feature>
<evidence type="ECO:0000256" key="10">
    <source>
        <dbReference type="HAMAP-Rule" id="MF_01464"/>
    </source>
</evidence>
<dbReference type="HAMAP" id="MF_01464_B">
    <property type="entry name" value="SecF_B"/>
    <property type="match status" value="1"/>
</dbReference>
<dbReference type="PANTHER" id="PTHR30081">
    <property type="entry name" value="PROTEIN-EXPORT MEMBRANE PROTEIN SEC"/>
    <property type="match status" value="1"/>
</dbReference>
<keyword evidence="4 9" id="KW-0812">Transmembrane</keyword>
<comment type="caution">
    <text evidence="9">Lacks conserved residue(s) required for the propagation of feature annotation.</text>
</comment>
<evidence type="ECO:0000256" key="9">
    <source>
        <dbReference type="HAMAP-Rule" id="MF_01463"/>
    </source>
</evidence>
<evidence type="ECO:0000313" key="14">
    <source>
        <dbReference type="EMBL" id="OAM88985.1"/>
    </source>
</evidence>
<dbReference type="NCBIfam" id="TIGR00966">
    <property type="entry name" value="transloc_SecF"/>
    <property type="match status" value="1"/>
</dbReference>
<dbReference type="AlphaFoldDB" id="A0A178IIF9"/>
<evidence type="ECO:0000256" key="6">
    <source>
        <dbReference type="ARBA" id="ARBA00022989"/>
    </source>
</evidence>
<dbReference type="PRINTS" id="PR01755">
    <property type="entry name" value="SECFTRNLCASE"/>
</dbReference>
<dbReference type="InterPro" id="IPR048631">
    <property type="entry name" value="SecD_1st"/>
</dbReference>
<dbReference type="Gene3D" id="3.30.70.3400">
    <property type="match status" value="1"/>
</dbReference>
<feature type="transmembrane region" description="Helical" evidence="9">
    <location>
        <begin position="718"/>
        <end position="741"/>
    </location>
</feature>
<dbReference type="OrthoDB" id="9805019at2"/>
<comment type="similarity">
    <text evidence="9">Belongs to the SecD/SecF family. SecD subfamily.</text>
</comment>
<accession>A0A178IIF9</accession>
<comment type="subunit">
    <text evidence="10">Forms a complex with SecD. Part of the essential Sec protein translocation apparatus which comprises SecA, SecYEG and auxiliary proteins SecDF. Other proteins may also be involved.</text>
</comment>
<dbReference type="Gene3D" id="1.20.1640.10">
    <property type="entry name" value="Multidrug efflux transporter AcrB transmembrane domain"/>
    <property type="match status" value="2"/>
</dbReference>
<evidence type="ECO:0000259" key="12">
    <source>
        <dbReference type="Pfam" id="PF21760"/>
    </source>
</evidence>
<dbReference type="SUPFAM" id="SSF82866">
    <property type="entry name" value="Multidrug efflux transporter AcrB transmembrane domain"/>
    <property type="match status" value="2"/>
</dbReference>
<feature type="transmembrane region" description="Helical" evidence="9">
    <location>
        <begin position="464"/>
        <end position="489"/>
    </location>
</feature>
<feature type="transmembrane region" description="Helical" evidence="9">
    <location>
        <begin position="665"/>
        <end position="685"/>
    </location>
</feature>
<dbReference type="PANTHER" id="PTHR30081:SF1">
    <property type="entry name" value="PROTEIN TRANSLOCASE SUBUNIT SECD"/>
    <property type="match status" value="1"/>
</dbReference>
<feature type="transmembrane region" description="Helical" evidence="9">
    <location>
        <begin position="381"/>
        <end position="414"/>
    </location>
</feature>
<dbReference type="GO" id="GO:0043952">
    <property type="term" value="P:protein transport by the Sec complex"/>
    <property type="evidence" value="ECO:0007669"/>
    <property type="project" value="UniProtKB-UniRule"/>
</dbReference>
<evidence type="ECO:0000256" key="3">
    <source>
        <dbReference type="ARBA" id="ARBA00022475"/>
    </source>
</evidence>
<dbReference type="Pfam" id="PF02355">
    <property type="entry name" value="SecD_SecF_C"/>
    <property type="match status" value="2"/>
</dbReference>
<dbReference type="InterPro" id="IPR048634">
    <property type="entry name" value="SecD_SecF_C"/>
</dbReference>
<evidence type="ECO:0000256" key="5">
    <source>
        <dbReference type="ARBA" id="ARBA00022927"/>
    </source>
</evidence>
<keyword evidence="8 9" id="KW-0472">Membrane</keyword>
<evidence type="ECO:0000256" key="7">
    <source>
        <dbReference type="ARBA" id="ARBA00023010"/>
    </source>
</evidence>
<feature type="domain" description="Protein translocase subunit SecDF P1" evidence="12">
    <location>
        <begin position="149"/>
        <end position="208"/>
    </location>
</feature>
<evidence type="ECO:0000313" key="15">
    <source>
        <dbReference type="Proteomes" id="UP000078486"/>
    </source>
</evidence>
<dbReference type="InterPro" id="IPR005665">
    <property type="entry name" value="SecF_bac"/>
</dbReference>
<evidence type="ECO:0000259" key="13">
    <source>
        <dbReference type="Pfam" id="PF22599"/>
    </source>
</evidence>
<feature type="transmembrane region" description="Helical" evidence="9">
    <location>
        <begin position="544"/>
        <end position="568"/>
    </location>
</feature>
<dbReference type="Pfam" id="PF21760">
    <property type="entry name" value="SecD_1st"/>
    <property type="match status" value="1"/>
</dbReference>
<dbReference type="Proteomes" id="UP000078486">
    <property type="component" value="Unassembled WGS sequence"/>
</dbReference>
<comment type="similarity">
    <text evidence="10">Belongs to the SecD/SecF family. SecF subfamily.</text>
</comment>
<dbReference type="InterPro" id="IPR022813">
    <property type="entry name" value="SecD/SecF_arch_bac"/>
</dbReference>
<organism evidence="14 15">
    <name type="scientific">Termitidicoccus mucosus</name>
    <dbReference type="NCBI Taxonomy" id="1184151"/>
    <lineage>
        <taxon>Bacteria</taxon>
        <taxon>Pseudomonadati</taxon>
        <taxon>Verrucomicrobiota</taxon>
        <taxon>Opitutia</taxon>
        <taxon>Opitutales</taxon>
        <taxon>Opitutaceae</taxon>
        <taxon>Termitidicoccus</taxon>
    </lineage>
</organism>
<dbReference type="InterPro" id="IPR022645">
    <property type="entry name" value="SecD/SecF_bac"/>
</dbReference>
<feature type="domain" description="SecDF P1 head subdomain" evidence="13">
    <location>
        <begin position="240"/>
        <end position="345"/>
    </location>
</feature>
<dbReference type="Pfam" id="PF07549">
    <property type="entry name" value="Sec_GG"/>
    <property type="match status" value="1"/>
</dbReference>
<keyword evidence="15" id="KW-1185">Reference proteome</keyword>
<dbReference type="InterPro" id="IPR054384">
    <property type="entry name" value="SecDF_P1_head"/>
</dbReference>
<dbReference type="GO" id="GO:0015450">
    <property type="term" value="F:protein-transporting ATPase activity"/>
    <property type="evidence" value="ECO:0007669"/>
    <property type="project" value="InterPro"/>
</dbReference>
<protein>
    <recommendedName>
        <fullName evidence="9 10">Multifunctional fusion protein</fullName>
    </recommendedName>
    <domain>
        <recommendedName>
            <fullName evidence="9">Protein translocase subunit SecD</fullName>
        </recommendedName>
    </domain>
    <domain>
        <recommendedName>
            <fullName evidence="10">Protein-export membrane protein SecF</fullName>
        </recommendedName>
    </domain>
</protein>
<dbReference type="GO" id="GO:0065002">
    <property type="term" value="P:intracellular protein transmembrane transport"/>
    <property type="evidence" value="ECO:0007669"/>
    <property type="project" value="UniProtKB-UniRule"/>
</dbReference>
<feature type="transmembrane region" description="Helical" evidence="9">
    <location>
        <begin position="800"/>
        <end position="822"/>
    </location>
</feature>
<name>A0A178IIF9_9BACT</name>
<dbReference type="Gene3D" id="3.30.1360.200">
    <property type="match status" value="1"/>
</dbReference>
<dbReference type="GO" id="GO:0005886">
    <property type="term" value="C:plasma membrane"/>
    <property type="evidence" value="ECO:0007669"/>
    <property type="project" value="UniProtKB-SubCell"/>
</dbReference>
<proteinExistence type="inferred from homology"/>
<feature type="transmembrane region" description="Helical" evidence="9">
    <location>
        <begin position="495"/>
        <end position="523"/>
    </location>
</feature>
<dbReference type="InterPro" id="IPR055344">
    <property type="entry name" value="SecD_SecF_C_bact"/>
</dbReference>
<keyword evidence="5 9" id="KW-0653">Protein transport</keyword>
<feature type="domain" description="Protein export membrane protein SecD/SecF C-terminal" evidence="11">
    <location>
        <begin position="354"/>
        <end position="522"/>
    </location>
</feature>
<reference evidence="14 15" key="1">
    <citation type="submission" date="2016-01" db="EMBL/GenBank/DDBJ databases">
        <title>High potential of lignocellulose degradation of a new Verrucomicrobia species.</title>
        <authorList>
            <person name="Wang Y."/>
            <person name="Shi Y."/>
            <person name="Qiu Z."/>
            <person name="Liu S."/>
            <person name="Yang H."/>
        </authorList>
    </citation>
    <scope>NUCLEOTIDE SEQUENCE [LARGE SCALE GENOMIC DNA]</scope>
    <source>
        <strain evidence="14 15">TSB47</strain>
    </source>
</reference>
<dbReference type="NCBIfam" id="TIGR01129">
    <property type="entry name" value="secD"/>
    <property type="match status" value="1"/>
</dbReference>